<dbReference type="GeneID" id="85350165"/>
<dbReference type="RefSeq" id="XP_060328116.1">
    <property type="nucleotide sequence ID" value="XM_060466617.1"/>
</dbReference>
<proteinExistence type="predicted"/>
<evidence type="ECO:0000313" key="2">
    <source>
        <dbReference type="Proteomes" id="UP001175211"/>
    </source>
</evidence>
<keyword evidence="2" id="KW-1185">Reference proteome</keyword>
<gene>
    <name evidence="1" type="ORF">EV420DRAFT_1239330</name>
</gene>
<feature type="non-terminal residue" evidence="1">
    <location>
        <position position="56"/>
    </location>
</feature>
<dbReference type="Proteomes" id="UP001175211">
    <property type="component" value="Unassembled WGS sequence"/>
</dbReference>
<protein>
    <submittedName>
        <fullName evidence="1">Uncharacterized protein</fullName>
    </submittedName>
</protein>
<accession>A0AA39N0L0</accession>
<name>A0AA39N0L0_ARMTA</name>
<feature type="non-terminal residue" evidence="1">
    <location>
        <position position="1"/>
    </location>
</feature>
<organism evidence="1 2">
    <name type="scientific">Armillaria tabescens</name>
    <name type="common">Ringless honey mushroom</name>
    <name type="synonym">Agaricus tabescens</name>
    <dbReference type="NCBI Taxonomy" id="1929756"/>
    <lineage>
        <taxon>Eukaryota</taxon>
        <taxon>Fungi</taxon>
        <taxon>Dikarya</taxon>
        <taxon>Basidiomycota</taxon>
        <taxon>Agaricomycotina</taxon>
        <taxon>Agaricomycetes</taxon>
        <taxon>Agaricomycetidae</taxon>
        <taxon>Agaricales</taxon>
        <taxon>Marasmiineae</taxon>
        <taxon>Physalacriaceae</taxon>
        <taxon>Desarmillaria</taxon>
    </lineage>
</organism>
<reference evidence="1" key="1">
    <citation type="submission" date="2023-06" db="EMBL/GenBank/DDBJ databases">
        <authorList>
            <consortium name="Lawrence Berkeley National Laboratory"/>
            <person name="Ahrendt S."/>
            <person name="Sahu N."/>
            <person name="Indic B."/>
            <person name="Wong-Bajracharya J."/>
            <person name="Merenyi Z."/>
            <person name="Ke H.-M."/>
            <person name="Monk M."/>
            <person name="Kocsube S."/>
            <person name="Drula E."/>
            <person name="Lipzen A."/>
            <person name="Balint B."/>
            <person name="Henrissat B."/>
            <person name="Andreopoulos B."/>
            <person name="Martin F.M."/>
            <person name="Harder C.B."/>
            <person name="Rigling D."/>
            <person name="Ford K.L."/>
            <person name="Foster G.D."/>
            <person name="Pangilinan J."/>
            <person name="Papanicolaou A."/>
            <person name="Barry K."/>
            <person name="LaButti K."/>
            <person name="Viragh M."/>
            <person name="Koriabine M."/>
            <person name="Yan M."/>
            <person name="Riley R."/>
            <person name="Champramary S."/>
            <person name="Plett K.L."/>
            <person name="Tsai I.J."/>
            <person name="Slot J."/>
            <person name="Sipos G."/>
            <person name="Plett J."/>
            <person name="Nagy L.G."/>
            <person name="Grigoriev I.V."/>
        </authorList>
    </citation>
    <scope>NUCLEOTIDE SEQUENCE</scope>
    <source>
        <strain evidence="1">CCBAS 213</strain>
    </source>
</reference>
<comment type="caution">
    <text evidence="1">The sequence shown here is derived from an EMBL/GenBank/DDBJ whole genome shotgun (WGS) entry which is preliminary data.</text>
</comment>
<evidence type="ECO:0000313" key="1">
    <source>
        <dbReference type="EMBL" id="KAK0452780.1"/>
    </source>
</evidence>
<sequence length="56" mass="6122">INAAIENWTLNAKQSRAFRIIAEHLLKPSGKPLHMFLGGPGGTGKLHVISALHDFF</sequence>
<dbReference type="EMBL" id="JAUEPS010000030">
    <property type="protein sequence ID" value="KAK0452780.1"/>
    <property type="molecule type" value="Genomic_DNA"/>
</dbReference>
<dbReference type="AlphaFoldDB" id="A0AA39N0L0"/>